<evidence type="ECO:0000313" key="10">
    <source>
        <dbReference type="EMBL" id="EPX72132.1"/>
    </source>
</evidence>
<name>S9PVX5_SCHOY</name>
<dbReference type="HOGENOM" id="CLU_033831_1_0_1"/>
<reference evidence="10 11" key="1">
    <citation type="journal article" date="2011" name="Science">
        <title>Comparative functional genomics of the fission yeasts.</title>
        <authorList>
            <person name="Rhind N."/>
            <person name="Chen Z."/>
            <person name="Yassour M."/>
            <person name="Thompson D.A."/>
            <person name="Haas B.J."/>
            <person name="Habib N."/>
            <person name="Wapinski I."/>
            <person name="Roy S."/>
            <person name="Lin M.F."/>
            <person name="Heiman D.I."/>
            <person name="Young S.K."/>
            <person name="Furuya K."/>
            <person name="Guo Y."/>
            <person name="Pidoux A."/>
            <person name="Chen H.M."/>
            <person name="Robbertse B."/>
            <person name="Goldberg J.M."/>
            <person name="Aoki K."/>
            <person name="Bayne E.H."/>
            <person name="Berlin A.M."/>
            <person name="Desjardins C.A."/>
            <person name="Dobbs E."/>
            <person name="Dukaj L."/>
            <person name="Fan L."/>
            <person name="FitzGerald M.G."/>
            <person name="French C."/>
            <person name="Gujja S."/>
            <person name="Hansen K."/>
            <person name="Keifenheim D."/>
            <person name="Levin J.Z."/>
            <person name="Mosher R.A."/>
            <person name="Mueller C.A."/>
            <person name="Pfiffner J."/>
            <person name="Priest M."/>
            <person name="Russ C."/>
            <person name="Smialowska A."/>
            <person name="Swoboda P."/>
            <person name="Sykes S.M."/>
            <person name="Vaughn M."/>
            <person name="Vengrova S."/>
            <person name="Yoder R."/>
            <person name="Zeng Q."/>
            <person name="Allshire R."/>
            <person name="Baulcombe D."/>
            <person name="Birren B.W."/>
            <person name="Brown W."/>
            <person name="Ekwall K."/>
            <person name="Kellis M."/>
            <person name="Leatherwood J."/>
            <person name="Levin H."/>
            <person name="Margalit H."/>
            <person name="Martienssen R."/>
            <person name="Nieduszynski C.A."/>
            <person name="Spatafora J.W."/>
            <person name="Friedman N."/>
            <person name="Dalgaard J.Z."/>
            <person name="Baumann P."/>
            <person name="Niki H."/>
            <person name="Regev A."/>
            <person name="Nusbaum C."/>
        </authorList>
    </citation>
    <scope>NUCLEOTIDE SEQUENCE [LARGE SCALE GENOMIC DNA]</scope>
    <source>
        <strain evidence="11">yFS286</strain>
    </source>
</reference>
<dbReference type="VEuPathDB" id="FungiDB:SOCG_04825"/>
<dbReference type="InterPro" id="IPR051038">
    <property type="entry name" value="RMT2/GAMT_Mtase"/>
</dbReference>
<keyword evidence="6" id="KW-0949">S-adenosyl-L-methionine</keyword>
<keyword evidence="5 8" id="KW-0808">Transferase</keyword>
<evidence type="ECO:0000256" key="2">
    <source>
        <dbReference type="ARBA" id="ARBA00011245"/>
    </source>
</evidence>
<dbReference type="EC" id="2.1.1.-" evidence="8"/>
<dbReference type="CDD" id="cd02440">
    <property type="entry name" value="AdoMet_MTases"/>
    <property type="match status" value="1"/>
</dbReference>
<organism evidence="10 11">
    <name type="scientific">Schizosaccharomyces octosporus (strain yFS286)</name>
    <name type="common">Fission yeast</name>
    <name type="synonym">Octosporomyces octosporus</name>
    <dbReference type="NCBI Taxonomy" id="483514"/>
    <lineage>
        <taxon>Eukaryota</taxon>
        <taxon>Fungi</taxon>
        <taxon>Dikarya</taxon>
        <taxon>Ascomycota</taxon>
        <taxon>Taphrinomycotina</taxon>
        <taxon>Schizosaccharomycetes</taxon>
        <taxon>Schizosaccharomycetales</taxon>
        <taxon>Schizosaccharomycetaceae</taxon>
        <taxon>Schizosaccharomyces</taxon>
    </lineage>
</organism>
<comment type="similarity">
    <text evidence="8">Belongs to the class I-like SAM-binding methyltransferase superfamily. RMT2 methyltransferase family.</text>
</comment>
<keyword evidence="7 8" id="KW-0539">Nucleus</keyword>
<dbReference type="eggNOG" id="KOG1709">
    <property type="taxonomic scope" value="Eukaryota"/>
</dbReference>
<sequence>MEVPIVEDSSTFQESPESLQLIEAAKQLDLAKVQEMVNQGAVTAALDVDSGKNALHFVASSANAETEKKAVELAKWMLANGGTWNGIDRSGETPGCIARRKNLNELYETIVDAGVRCELLLSLIERKDRVNERLDTNEKYLQSTLSYTQPTEDSTSLLDSDANAVMMSWEKKIMQRSAEIIAPKPGCRVLNVGFGLGIIDSFLQERQPSMHVIIEPHPHVLAFMRKTGWMDRPNVVVYETTWENAIQDIASKYVFDGIYYDAFAESYEDLRNFFDSVVGILDPDTDSKFSFFNGLGADNQTFYDVYKKLVPIDLASFGFNCTYEVMPTSSTENEWEGAKRRYWNVVDYFLPIITFDL</sequence>
<gene>
    <name evidence="10" type="ORF">SOCG_04825</name>
</gene>
<dbReference type="GO" id="GO:0032259">
    <property type="term" value="P:methylation"/>
    <property type="evidence" value="ECO:0007669"/>
    <property type="project" value="UniProtKB-KW"/>
</dbReference>
<dbReference type="GO" id="GO:0005737">
    <property type="term" value="C:cytoplasm"/>
    <property type="evidence" value="ECO:0007669"/>
    <property type="project" value="UniProtKB-SubCell"/>
</dbReference>
<dbReference type="OrthoDB" id="19014at2759"/>
<dbReference type="InterPro" id="IPR017408">
    <property type="entry name" value="Arginine_N-MeTrfase_2"/>
</dbReference>
<dbReference type="PANTHER" id="PTHR32379">
    <property type="entry name" value="GUANIDINOACETATE N-METHYLTRANSFERASE"/>
    <property type="match status" value="1"/>
</dbReference>
<dbReference type="Proteomes" id="UP000016088">
    <property type="component" value="Unassembled WGS sequence"/>
</dbReference>
<dbReference type="GO" id="GO:0019702">
    <property type="term" value="F:protein arginine N5-methyltransferase activity"/>
    <property type="evidence" value="ECO:0007669"/>
    <property type="project" value="TreeGrafter"/>
</dbReference>
<evidence type="ECO:0000256" key="7">
    <source>
        <dbReference type="ARBA" id="ARBA00023242"/>
    </source>
</evidence>
<evidence type="ECO:0000256" key="6">
    <source>
        <dbReference type="ARBA" id="ARBA00022691"/>
    </source>
</evidence>
<dbReference type="PIRSF" id="PIRSF038148">
    <property type="entry name" value="Arginine_N-mtfrase-2"/>
    <property type="match status" value="1"/>
</dbReference>
<feature type="domain" description="RMT2" evidence="9">
    <location>
        <begin position="133"/>
        <end position="357"/>
    </location>
</feature>
<evidence type="ECO:0000256" key="3">
    <source>
        <dbReference type="ARBA" id="ARBA00022490"/>
    </source>
</evidence>
<dbReference type="RefSeq" id="XP_013019426.1">
    <property type="nucleotide sequence ID" value="XM_013163972.1"/>
</dbReference>
<evidence type="ECO:0000259" key="9">
    <source>
        <dbReference type="PROSITE" id="PS51559"/>
    </source>
</evidence>
<dbReference type="GeneID" id="25033785"/>
<keyword evidence="3 8" id="KW-0963">Cytoplasm</keyword>
<keyword evidence="11" id="KW-1185">Reference proteome</keyword>
<dbReference type="PROSITE" id="PS51559">
    <property type="entry name" value="SAM_RMT2"/>
    <property type="match status" value="1"/>
</dbReference>
<evidence type="ECO:0000256" key="5">
    <source>
        <dbReference type="ARBA" id="ARBA00022679"/>
    </source>
</evidence>
<comment type="subcellular location">
    <subcellularLocation>
        <location evidence="8">Cytoplasm</location>
    </subcellularLocation>
    <subcellularLocation>
        <location evidence="8">Nucleus</location>
    </subcellularLocation>
</comment>
<dbReference type="InterPro" id="IPR036770">
    <property type="entry name" value="Ankyrin_rpt-contain_sf"/>
</dbReference>
<dbReference type="SUPFAM" id="SSF53335">
    <property type="entry name" value="S-adenosyl-L-methionine-dependent methyltransferases"/>
    <property type="match status" value="1"/>
</dbReference>
<keyword evidence="4 8" id="KW-0489">Methyltransferase</keyword>
<dbReference type="AlphaFoldDB" id="S9PVX5"/>
<proteinExistence type="inferred from homology"/>
<comment type="subunit">
    <text evidence="2 8">Monomer.</text>
</comment>
<comment type="function">
    <text evidence="1 8">S-adenosyl-L-methionine-dependent protein-arginine N-methyltransferase that methylates the delta-nitrogen atom of arginine residues to form N5-methylarginine (type IV) in target proteins. Monomethylates ribosomal protein L12.</text>
</comment>
<dbReference type="SUPFAM" id="SSF48403">
    <property type="entry name" value="Ankyrin repeat"/>
    <property type="match status" value="1"/>
</dbReference>
<evidence type="ECO:0000256" key="4">
    <source>
        <dbReference type="ARBA" id="ARBA00022603"/>
    </source>
</evidence>
<evidence type="ECO:0000313" key="11">
    <source>
        <dbReference type="Proteomes" id="UP000016088"/>
    </source>
</evidence>
<evidence type="ECO:0000256" key="8">
    <source>
        <dbReference type="PIRNR" id="PIRNR038148"/>
    </source>
</evidence>
<evidence type="ECO:0000256" key="1">
    <source>
        <dbReference type="ARBA" id="ARBA00002207"/>
    </source>
</evidence>
<dbReference type="GO" id="GO:0005634">
    <property type="term" value="C:nucleus"/>
    <property type="evidence" value="ECO:0007669"/>
    <property type="project" value="UniProtKB-SubCell"/>
</dbReference>
<dbReference type="PANTHER" id="PTHR32379:SF1">
    <property type="entry name" value="GUANIDINOACETATE N-METHYLTRANSFERASE"/>
    <property type="match status" value="1"/>
</dbReference>
<dbReference type="Gene3D" id="3.40.50.150">
    <property type="entry name" value="Vaccinia Virus protein VP39"/>
    <property type="match status" value="1"/>
</dbReference>
<protein>
    <recommendedName>
        <fullName evidence="8">Arginine N-methyltransferase 2</fullName>
        <ecNumber evidence="8">2.1.1.-</ecNumber>
    </recommendedName>
</protein>
<dbReference type="OMA" id="YWVVDNY"/>
<dbReference type="InterPro" id="IPR029063">
    <property type="entry name" value="SAM-dependent_MTases_sf"/>
</dbReference>
<dbReference type="Gene3D" id="1.25.40.20">
    <property type="entry name" value="Ankyrin repeat-containing domain"/>
    <property type="match status" value="1"/>
</dbReference>
<dbReference type="EMBL" id="KE503207">
    <property type="protein sequence ID" value="EPX72132.1"/>
    <property type="molecule type" value="Genomic_DNA"/>
</dbReference>
<accession>S9PVX5</accession>
<dbReference type="InterPro" id="IPR026480">
    <property type="entry name" value="RMT2_dom"/>
</dbReference>